<dbReference type="AlphaFoldDB" id="A0A672GEA5"/>
<dbReference type="Gene3D" id="3.30.50.10">
    <property type="entry name" value="Erythroid Transcription Factor GATA-1, subunit A"/>
    <property type="match status" value="1"/>
</dbReference>
<comment type="similarity">
    <text evidence="5">Belongs to the nuclear hormone receptor family. NR3 subfamily.</text>
</comment>
<evidence type="ECO:0000256" key="9">
    <source>
        <dbReference type="ARBA" id="ARBA00022723"/>
    </source>
</evidence>
<keyword evidence="15" id="KW-0238">DNA-binding</keyword>
<dbReference type="InterPro" id="IPR050200">
    <property type="entry name" value="Nuclear_hormone_rcpt_NR3"/>
</dbReference>
<dbReference type="PRINTS" id="PR00398">
    <property type="entry name" value="STRDHORMONER"/>
</dbReference>
<name>A0A672GEA5_SALFA</name>
<evidence type="ECO:0000313" key="27">
    <source>
        <dbReference type="Proteomes" id="UP000472267"/>
    </source>
</evidence>
<dbReference type="GO" id="GO:0005813">
    <property type="term" value="C:centrosome"/>
    <property type="evidence" value="ECO:0007669"/>
    <property type="project" value="UniProtKB-SubCell"/>
</dbReference>
<dbReference type="InterPro" id="IPR001628">
    <property type="entry name" value="Znf_hrmn_rcpt"/>
</dbReference>
<keyword evidence="27" id="KW-1185">Reference proteome</keyword>
<evidence type="ECO:0000256" key="4">
    <source>
        <dbReference type="ARBA" id="ARBA00004300"/>
    </source>
</evidence>
<dbReference type="GO" id="GO:0001046">
    <property type="term" value="F:core promoter sequence-specific DNA binding"/>
    <property type="evidence" value="ECO:0007669"/>
    <property type="project" value="UniProtKB-ARBA"/>
</dbReference>
<evidence type="ECO:0000256" key="14">
    <source>
        <dbReference type="ARBA" id="ARBA00023121"/>
    </source>
</evidence>
<feature type="compositionally biased region" description="Gly residues" evidence="22">
    <location>
        <begin position="94"/>
        <end position="105"/>
    </location>
</feature>
<gene>
    <name evidence="26" type="primary">LOC115395702</name>
</gene>
<dbReference type="InterPro" id="IPR000536">
    <property type="entry name" value="Nucl_hrmn_rcpt_lig-bd"/>
</dbReference>
<evidence type="ECO:0000256" key="17">
    <source>
        <dbReference type="ARBA" id="ARBA00023163"/>
    </source>
</evidence>
<evidence type="ECO:0000256" key="22">
    <source>
        <dbReference type="SAM" id="MobiDB-lite"/>
    </source>
</evidence>
<evidence type="ECO:0000256" key="12">
    <source>
        <dbReference type="ARBA" id="ARBA00022853"/>
    </source>
</evidence>
<dbReference type="SMART" id="SM00430">
    <property type="entry name" value="HOLI"/>
    <property type="match status" value="1"/>
</dbReference>
<keyword evidence="20" id="KW-0539">Nucleus</keyword>
<dbReference type="PROSITE" id="PS00031">
    <property type="entry name" value="NUCLEAR_REC_DBD_1"/>
    <property type="match status" value="1"/>
</dbReference>
<dbReference type="Proteomes" id="UP000472267">
    <property type="component" value="Chromosome 10"/>
</dbReference>
<dbReference type="PANTHER" id="PTHR48092">
    <property type="entry name" value="KNIRPS-RELATED PROTEIN-RELATED"/>
    <property type="match status" value="1"/>
</dbReference>
<reference evidence="26" key="2">
    <citation type="submission" date="2025-08" db="UniProtKB">
        <authorList>
            <consortium name="Ensembl"/>
        </authorList>
    </citation>
    <scope>IDENTIFICATION</scope>
</reference>
<keyword evidence="7" id="KW-0963">Cytoplasm</keyword>
<keyword evidence="8" id="KW-0754">Steroid-binding</keyword>
<proteinExistence type="inferred from homology"/>
<accession>A0A672GEA5</accession>
<feature type="domain" description="Nuclear receptor" evidence="24">
    <location>
        <begin position="477"/>
        <end position="552"/>
    </location>
</feature>
<evidence type="ECO:0000256" key="11">
    <source>
        <dbReference type="ARBA" id="ARBA00022833"/>
    </source>
</evidence>
<feature type="compositionally biased region" description="Polar residues" evidence="22">
    <location>
        <begin position="465"/>
        <end position="474"/>
    </location>
</feature>
<evidence type="ECO:0000256" key="16">
    <source>
        <dbReference type="ARBA" id="ARBA00023128"/>
    </source>
</evidence>
<evidence type="ECO:0000256" key="5">
    <source>
        <dbReference type="ARBA" id="ARBA00005413"/>
    </source>
</evidence>
<dbReference type="PRINTS" id="PR00047">
    <property type="entry name" value="STROIDFINGER"/>
</dbReference>
<keyword evidence="14" id="KW-0446">Lipid-binding</keyword>
<feature type="signal peptide" evidence="23">
    <location>
        <begin position="1"/>
        <end position="17"/>
    </location>
</feature>
<dbReference type="GO" id="GO:0051414">
    <property type="term" value="P:response to cortisol"/>
    <property type="evidence" value="ECO:0007669"/>
    <property type="project" value="UniProtKB-ARBA"/>
</dbReference>
<feature type="chain" id="PRO_5025622294" description="Glucocorticoid receptor" evidence="23">
    <location>
        <begin position="18"/>
        <end position="834"/>
    </location>
</feature>
<evidence type="ECO:0000256" key="20">
    <source>
        <dbReference type="ARBA" id="ARBA00023242"/>
    </source>
</evidence>
<evidence type="ECO:0000256" key="3">
    <source>
        <dbReference type="ARBA" id="ARBA00004186"/>
    </source>
</evidence>
<evidence type="ECO:0000313" key="26">
    <source>
        <dbReference type="Ensembl" id="ENSSFAP00005009564.1"/>
    </source>
</evidence>
<dbReference type="Gene3D" id="1.10.565.10">
    <property type="entry name" value="Retinoid X Receptor"/>
    <property type="match status" value="1"/>
</dbReference>
<organism evidence="26 27">
    <name type="scientific">Salarias fasciatus</name>
    <name type="common">Jewelled blenny</name>
    <name type="synonym">Blennius fasciatus</name>
    <dbReference type="NCBI Taxonomy" id="181472"/>
    <lineage>
        <taxon>Eukaryota</taxon>
        <taxon>Metazoa</taxon>
        <taxon>Chordata</taxon>
        <taxon>Craniata</taxon>
        <taxon>Vertebrata</taxon>
        <taxon>Euteleostomi</taxon>
        <taxon>Actinopterygii</taxon>
        <taxon>Neopterygii</taxon>
        <taxon>Teleostei</taxon>
        <taxon>Neoteleostei</taxon>
        <taxon>Acanthomorphata</taxon>
        <taxon>Ovalentaria</taxon>
        <taxon>Blenniimorphae</taxon>
        <taxon>Blenniiformes</taxon>
        <taxon>Blennioidei</taxon>
        <taxon>Blenniidae</taxon>
        <taxon>Salariinae</taxon>
        <taxon>Salarias</taxon>
    </lineage>
</organism>
<feature type="compositionally biased region" description="Basic residues" evidence="22">
    <location>
        <begin position="289"/>
        <end position="305"/>
    </location>
</feature>
<evidence type="ECO:0000256" key="1">
    <source>
        <dbReference type="ARBA" id="ARBA00004123"/>
    </source>
</evidence>
<feature type="domain" description="NR LBD" evidence="25">
    <location>
        <begin position="581"/>
        <end position="815"/>
    </location>
</feature>
<dbReference type="PROSITE" id="PS51030">
    <property type="entry name" value="NUCLEAR_REC_DBD_2"/>
    <property type="match status" value="1"/>
</dbReference>
<sequence length="834" mass="92488">MFLSSFNFTALSRVCMCVVPFLIHCHCPHCHPQDKEMDQGGLKRNGNRDDSLTFGAIEAEVNRDTGDTPGSLLRSAMHLPGSGSLPPPTMAPNGQGGTKDQGDLGGLFDSPQHHVLCEDTNMKEGKMIRMQKQQPQDICIFSMGDSLPLLNQSISDLDRTATAVISTQDTSVPGNLPLPDLFSQQIKQEGFFPLDNNLGTYSGHTGTGPSDLDGSNTRLIEDPEIWREFDLPGSLPEISAFELDSEVANLEDNILHGTTRGGGLLKESKSLMGNGDNCTSVNGTEQHHPIHHHQQQQQQHHHHLLQHQQQQLHHPHQQPPTLLSSVIIKEEKDPDEPFIHIRTPGVVKQEKQDGDDICQSQCLQGGMSSLHGGGSMSSPMGIGAGPGYHYRPNPTSTVGLQDQKPFGMFSNMPLLGESWIRGKRFGESSGMQSSDDGLPSASTLSAFPVNFTSSSPRPGETSSSAVSGQSKPSGQTHKICLVCSDEASGCHYGVVTCGSCKVFFKRAVEGQHNYLCAGRNDCIIDKIRRKNCPACRFRKCLQAGMNLEARKNKKLFKIKAQRASGSSEPIKNMPVPVIPRCMPQLVPTMLSVLKAIEPEIIYSGYDGTLPDTSSRLMTTLNRLGGQQVISAVKWAKSLPGFRNLHLDDQMTLLQCSWLFLMSFSLGWRSYEQCNGNMLCFAPDLVINKERMKLPFMNDQCEQMLKICNEFVRLQVSYEEYLCMKVLLLLSTVPKDGLKSQAVFDEIRMTYIKELGKAIVKREENASQNWQRFYQLTKLLDSMQEMVEGLLQICFYTFVNKTLSVEFPEMLAEIISNQIPKFKDGSVKPLLFHQK</sequence>
<keyword evidence="9" id="KW-0479">Metal-binding</keyword>
<dbReference type="Pfam" id="PF00104">
    <property type="entry name" value="Hormone_recep"/>
    <property type="match status" value="1"/>
</dbReference>
<keyword evidence="12" id="KW-0156">Chromatin regulator</keyword>
<evidence type="ECO:0000256" key="15">
    <source>
        <dbReference type="ARBA" id="ARBA00023125"/>
    </source>
</evidence>
<dbReference type="GO" id="GO:1990239">
    <property type="term" value="F:steroid hormone binding"/>
    <property type="evidence" value="ECO:0007669"/>
    <property type="project" value="UniProtKB-ARBA"/>
</dbReference>
<keyword evidence="16" id="KW-0496">Mitochondrion</keyword>
<dbReference type="Pfam" id="PF02155">
    <property type="entry name" value="GCR"/>
    <property type="match status" value="1"/>
</dbReference>
<keyword evidence="13" id="KW-0805">Transcription regulation</keyword>
<protein>
    <recommendedName>
        <fullName evidence="6">Glucocorticoid receptor</fullName>
    </recommendedName>
    <alternativeName>
        <fullName evidence="21">Nuclear receptor subfamily 3 group C member 1</fullName>
    </alternativeName>
</protein>
<dbReference type="CDD" id="cd07076">
    <property type="entry name" value="NR_LBD_GR"/>
    <property type="match status" value="1"/>
</dbReference>
<evidence type="ECO:0000259" key="24">
    <source>
        <dbReference type="PROSITE" id="PS51030"/>
    </source>
</evidence>
<evidence type="ECO:0000259" key="25">
    <source>
        <dbReference type="PROSITE" id="PS51843"/>
    </source>
</evidence>
<dbReference type="PROSITE" id="PS51843">
    <property type="entry name" value="NR_LBD"/>
    <property type="match status" value="1"/>
</dbReference>
<comment type="subcellular location">
    <subcellularLocation>
        <location evidence="4">Cytoplasm</location>
        <location evidence="4">Cytoskeleton</location>
        <location evidence="4">Microtubule organizing center</location>
        <location evidence="4">Centrosome</location>
    </subcellularLocation>
    <subcellularLocation>
        <location evidence="3">Cytoplasm</location>
        <location evidence="3">Cytoskeleton</location>
        <location evidence="3">Spindle</location>
    </subcellularLocation>
    <subcellularLocation>
        <location evidence="2">Mitochondrion</location>
    </subcellularLocation>
    <subcellularLocation>
        <location evidence="1">Nucleus</location>
    </subcellularLocation>
</comment>
<dbReference type="InterPro" id="IPR001409">
    <property type="entry name" value="Glcrtcd_rcpt"/>
</dbReference>
<dbReference type="InterPro" id="IPR001723">
    <property type="entry name" value="Nuclear_hrmn_rcpt"/>
</dbReference>
<dbReference type="GO" id="GO:0005634">
    <property type="term" value="C:nucleus"/>
    <property type="evidence" value="ECO:0007669"/>
    <property type="project" value="UniProtKB-SubCell"/>
</dbReference>
<dbReference type="GO" id="GO:0031963">
    <property type="term" value="F:nuclear cortisol receptor activity"/>
    <property type="evidence" value="ECO:0007669"/>
    <property type="project" value="UniProtKB-ARBA"/>
</dbReference>
<dbReference type="SUPFAM" id="SSF57716">
    <property type="entry name" value="Glucocorticoid receptor-like (DNA-binding domain)"/>
    <property type="match status" value="1"/>
</dbReference>
<dbReference type="SUPFAM" id="SSF48508">
    <property type="entry name" value="Nuclear receptor ligand-binding domain"/>
    <property type="match status" value="1"/>
</dbReference>
<dbReference type="GO" id="GO:0010628">
    <property type="term" value="P:positive regulation of gene expression"/>
    <property type="evidence" value="ECO:0007669"/>
    <property type="project" value="UniProtKB-ARBA"/>
</dbReference>
<dbReference type="Ensembl" id="ENSSFAT00005010006.1">
    <property type="protein sequence ID" value="ENSSFAP00005009564.1"/>
    <property type="gene ID" value="ENSSFAG00005005197.1"/>
</dbReference>
<feature type="region of interest" description="Disordered" evidence="22">
    <location>
        <begin position="62"/>
        <end position="107"/>
    </location>
</feature>
<feature type="region of interest" description="Disordered" evidence="22">
    <location>
        <begin position="449"/>
        <end position="474"/>
    </location>
</feature>
<feature type="compositionally biased region" description="Low complexity" evidence="22">
    <location>
        <begin position="452"/>
        <end position="464"/>
    </location>
</feature>
<evidence type="ECO:0000256" key="2">
    <source>
        <dbReference type="ARBA" id="ARBA00004173"/>
    </source>
</evidence>
<evidence type="ECO:0000256" key="21">
    <source>
        <dbReference type="ARBA" id="ARBA00031162"/>
    </source>
</evidence>
<keyword evidence="18" id="KW-0675">Receptor</keyword>
<keyword evidence="11" id="KW-0862">Zinc</keyword>
<dbReference type="GO" id="GO:1990794">
    <property type="term" value="C:basolateral part of cell"/>
    <property type="evidence" value="ECO:0007669"/>
    <property type="project" value="UniProtKB-ARBA"/>
</dbReference>
<evidence type="ECO:0000256" key="7">
    <source>
        <dbReference type="ARBA" id="ARBA00022490"/>
    </source>
</evidence>
<dbReference type="GO" id="GO:0008270">
    <property type="term" value="F:zinc ion binding"/>
    <property type="evidence" value="ECO:0007669"/>
    <property type="project" value="UniProtKB-KW"/>
</dbReference>
<keyword evidence="19" id="KW-0206">Cytoskeleton</keyword>
<keyword evidence="17" id="KW-0804">Transcription</keyword>
<dbReference type="InterPro" id="IPR013088">
    <property type="entry name" value="Znf_NHR/GATA"/>
</dbReference>
<evidence type="ECO:0000256" key="13">
    <source>
        <dbReference type="ARBA" id="ARBA00023015"/>
    </source>
</evidence>
<reference evidence="26" key="3">
    <citation type="submission" date="2025-09" db="UniProtKB">
        <authorList>
            <consortium name="Ensembl"/>
        </authorList>
    </citation>
    <scope>IDENTIFICATION</scope>
</reference>
<dbReference type="OMA" id="MEDTEIW"/>
<dbReference type="FunFam" id="1.10.565.10:FF:000004">
    <property type="entry name" value="Androgen receptor variant"/>
    <property type="match status" value="1"/>
</dbReference>
<dbReference type="GO" id="GO:0005819">
    <property type="term" value="C:spindle"/>
    <property type="evidence" value="ECO:0007669"/>
    <property type="project" value="UniProtKB-SubCell"/>
</dbReference>
<evidence type="ECO:0000256" key="8">
    <source>
        <dbReference type="ARBA" id="ARBA00022665"/>
    </source>
</evidence>
<dbReference type="SMART" id="SM00399">
    <property type="entry name" value="ZnF_C4"/>
    <property type="match status" value="1"/>
</dbReference>
<evidence type="ECO:0000256" key="18">
    <source>
        <dbReference type="ARBA" id="ARBA00023170"/>
    </source>
</evidence>
<dbReference type="FunFam" id="3.30.50.10:FF:000047">
    <property type="entry name" value="glucocorticoid receptor isoform X1"/>
    <property type="match status" value="1"/>
</dbReference>
<feature type="region of interest" description="Disordered" evidence="22">
    <location>
        <begin position="275"/>
        <end position="319"/>
    </location>
</feature>
<feature type="region of interest" description="Disordered" evidence="22">
    <location>
        <begin position="369"/>
        <end position="388"/>
    </location>
</feature>
<evidence type="ECO:0000256" key="6">
    <source>
        <dbReference type="ARBA" id="ARBA00015625"/>
    </source>
</evidence>
<dbReference type="InParanoid" id="A0A672GEA5"/>
<dbReference type="GO" id="GO:0006325">
    <property type="term" value="P:chromatin organization"/>
    <property type="evidence" value="ECO:0007669"/>
    <property type="project" value="UniProtKB-KW"/>
</dbReference>
<evidence type="ECO:0000256" key="10">
    <source>
        <dbReference type="ARBA" id="ARBA00022771"/>
    </source>
</evidence>
<keyword evidence="10" id="KW-0863">Zinc-finger</keyword>
<evidence type="ECO:0000256" key="19">
    <source>
        <dbReference type="ARBA" id="ARBA00023212"/>
    </source>
</evidence>
<dbReference type="Pfam" id="PF00105">
    <property type="entry name" value="zf-C4"/>
    <property type="match status" value="1"/>
</dbReference>
<dbReference type="InterPro" id="IPR035500">
    <property type="entry name" value="NHR-like_dom_sf"/>
</dbReference>
<feature type="compositionally biased region" description="Low complexity" evidence="22">
    <location>
        <begin position="369"/>
        <end position="381"/>
    </location>
</feature>
<reference evidence="26" key="1">
    <citation type="submission" date="2019-06" db="EMBL/GenBank/DDBJ databases">
        <authorList>
            <consortium name="Wellcome Sanger Institute Data Sharing"/>
        </authorList>
    </citation>
    <scope>NUCLEOTIDE SEQUENCE [LARGE SCALE GENOMIC DNA]</scope>
</reference>
<dbReference type="CDD" id="cd07172">
    <property type="entry name" value="NR_DBD_GR_PR"/>
    <property type="match status" value="1"/>
</dbReference>
<dbReference type="GO" id="GO:0005739">
    <property type="term" value="C:mitochondrion"/>
    <property type="evidence" value="ECO:0007669"/>
    <property type="project" value="UniProtKB-SubCell"/>
</dbReference>
<keyword evidence="23" id="KW-0732">Signal</keyword>
<evidence type="ECO:0000256" key="23">
    <source>
        <dbReference type="SAM" id="SignalP"/>
    </source>
</evidence>